<dbReference type="Proteomes" id="UP000007954">
    <property type="component" value="Chromosome"/>
</dbReference>
<dbReference type="RefSeq" id="WP_014555466.1">
    <property type="nucleotide sequence ID" value="NC_017459.1"/>
</dbReference>
<dbReference type="KEGG" id="hwc:Hqrw_1719"/>
<name>G0LGV0_HALWC</name>
<sequence>MSTPATYRDSTQLRLPCETVAEFRESLNEQFVVTVVTGDDGCRVIGSPVEIESVNRFLTRRGVLTQ</sequence>
<accession>G0LGV0</accession>
<gene>
    <name evidence="1" type="ordered locus">Hqrw_1719</name>
</gene>
<dbReference type="EMBL" id="FR746099">
    <property type="protein sequence ID" value="CCC39652.1"/>
    <property type="molecule type" value="Genomic_DNA"/>
</dbReference>
<dbReference type="AlphaFoldDB" id="G0LGV0"/>
<evidence type="ECO:0000313" key="1">
    <source>
        <dbReference type="EMBL" id="CCC39652.1"/>
    </source>
</evidence>
<dbReference type="OrthoDB" id="268322at2157"/>
<organism evidence="1 2">
    <name type="scientific">Haloquadratum walsbyi (strain DSM 16854 / JCM 12705 / C23)</name>
    <dbReference type="NCBI Taxonomy" id="768065"/>
    <lineage>
        <taxon>Archaea</taxon>
        <taxon>Methanobacteriati</taxon>
        <taxon>Methanobacteriota</taxon>
        <taxon>Stenosarchaea group</taxon>
        <taxon>Halobacteria</taxon>
        <taxon>Halobacteriales</taxon>
        <taxon>Haloferacaceae</taxon>
        <taxon>Haloquadratum</taxon>
    </lineage>
</organism>
<dbReference type="InterPro" id="IPR056231">
    <property type="entry name" value="VNG_1110C-like"/>
</dbReference>
<protein>
    <submittedName>
        <fullName evidence="1">Uncharacterized protein</fullName>
    </submittedName>
</protein>
<evidence type="ECO:0000313" key="2">
    <source>
        <dbReference type="Proteomes" id="UP000007954"/>
    </source>
</evidence>
<reference evidence="1 2" key="1">
    <citation type="journal article" date="2011" name="PLoS ONE">
        <title>Haloquadratum walsbyi: limited diversity in a global pond.</title>
        <authorList>
            <person name="Dyall-Smith M."/>
            <person name="Pfeiffer F."/>
            <person name="Klee K."/>
            <person name="Palm P."/>
            <person name="Gross K."/>
            <person name="Schuster S.C."/>
            <person name="Rampp M."/>
            <person name="Oesterhelt D."/>
        </authorList>
    </citation>
    <scope>NUCLEOTIDE SEQUENCE [LARGE SCALE GENOMIC DNA]</scope>
    <source>
        <strain evidence="2">DSM 16854 / JCM 12705 / C23</strain>
    </source>
</reference>
<dbReference type="HOGENOM" id="CLU_2802370_0_0_2"/>
<proteinExistence type="predicted"/>
<dbReference type="Pfam" id="PF24397">
    <property type="entry name" value="VNG_1110C"/>
    <property type="match status" value="1"/>
</dbReference>
<dbReference type="GeneID" id="12446407"/>